<reference evidence="1" key="2">
    <citation type="journal article" date="2020" name="Nat. Commun.">
        <title>Large-scale genome sequencing of mycorrhizal fungi provides insights into the early evolution of symbiotic traits.</title>
        <authorList>
            <person name="Miyauchi S."/>
            <person name="Kiss E."/>
            <person name="Kuo A."/>
            <person name="Drula E."/>
            <person name="Kohler A."/>
            <person name="Sanchez-Garcia M."/>
            <person name="Morin E."/>
            <person name="Andreopoulos B."/>
            <person name="Barry K.W."/>
            <person name="Bonito G."/>
            <person name="Buee M."/>
            <person name="Carver A."/>
            <person name="Chen C."/>
            <person name="Cichocki N."/>
            <person name="Clum A."/>
            <person name="Culley D."/>
            <person name="Crous P.W."/>
            <person name="Fauchery L."/>
            <person name="Girlanda M."/>
            <person name="Hayes R.D."/>
            <person name="Keri Z."/>
            <person name="LaButti K."/>
            <person name="Lipzen A."/>
            <person name="Lombard V."/>
            <person name="Magnuson J."/>
            <person name="Maillard F."/>
            <person name="Murat C."/>
            <person name="Nolan M."/>
            <person name="Ohm R.A."/>
            <person name="Pangilinan J."/>
            <person name="Pereira M.F."/>
            <person name="Perotto S."/>
            <person name="Peter M."/>
            <person name="Pfister S."/>
            <person name="Riley R."/>
            <person name="Sitrit Y."/>
            <person name="Stielow J.B."/>
            <person name="Szollosi G."/>
            <person name="Zifcakova L."/>
            <person name="Stursova M."/>
            <person name="Spatafora J.W."/>
            <person name="Tedersoo L."/>
            <person name="Vaario L.M."/>
            <person name="Yamada A."/>
            <person name="Yan M."/>
            <person name="Wang P."/>
            <person name="Xu J."/>
            <person name="Bruns T."/>
            <person name="Baldrian P."/>
            <person name="Vilgalys R."/>
            <person name="Dunand C."/>
            <person name="Henrissat B."/>
            <person name="Grigoriev I.V."/>
            <person name="Hibbett D."/>
            <person name="Nagy L.G."/>
            <person name="Martin F.M."/>
        </authorList>
    </citation>
    <scope>NUCLEOTIDE SEQUENCE</scope>
    <source>
        <strain evidence="1">P2</strain>
    </source>
</reference>
<evidence type="ECO:0000313" key="1">
    <source>
        <dbReference type="EMBL" id="KAF9654268.1"/>
    </source>
</evidence>
<accession>A0ACB6ZXQ6</accession>
<name>A0ACB6ZXQ6_THEGA</name>
<dbReference type="EMBL" id="MU117961">
    <property type="protein sequence ID" value="KAF9654268.1"/>
    <property type="molecule type" value="Genomic_DNA"/>
</dbReference>
<dbReference type="Proteomes" id="UP000886501">
    <property type="component" value="Unassembled WGS sequence"/>
</dbReference>
<protein>
    <submittedName>
        <fullName evidence="1">Uncharacterized protein</fullName>
    </submittedName>
</protein>
<sequence length="471" mass="50831">MPGEGESDDSTTIRRRILLSPTMPPRDSMDHDGSPLANLIGQCLERNAGLRPKIGDIKKHTYFFAVNWQLLASQQIPVPPSRILDSSNVFTPSSSFESFSSQSTQEIPDSLADISHSLNDLDLDTFSFRWDLGLDCEDEDESVSDYGTVLHTGETNLSAPLTTATGLSAVEEITESGLTDSRTSSTANQPSLRVPPGNNEPGLLPSHDRKDLEATKDSKSLLNRLRETMVSDRLVPCLSIPWSVLVPTPPVVKAQVNSSGKPSAIPYPRPKNKLRKKTRPSIAITLAVEPPSSFSLAQQQGNLSQALHQSLEALQTSDNSVPVSPVVGFPSATSFLSFQLPPVFSKARSRVLQKSKYRPSNDTGTVNRASTVDRSDVDSSGSRTHESGGCASRDIQPGKNNERIAPVDDNGVGGFPTPIRSASCRGQSGGSREETSARERSSRISTSWELGLGLGQDLGLRVCSLWRVRGG</sequence>
<organism evidence="1 2">
    <name type="scientific">Thelephora ganbajun</name>
    <name type="common">Ganba fungus</name>
    <dbReference type="NCBI Taxonomy" id="370292"/>
    <lineage>
        <taxon>Eukaryota</taxon>
        <taxon>Fungi</taxon>
        <taxon>Dikarya</taxon>
        <taxon>Basidiomycota</taxon>
        <taxon>Agaricomycotina</taxon>
        <taxon>Agaricomycetes</taxon>
        <taxon>Thelephorales</taxon>
        <taxon>Thelephoraceae</taxon>
        <taxon>Thelephora</taxon>
    </lineage>
</organism>
<reference evidence="1" key="1">
    <citation type="submission" date="2019-10" db="EMBL/GenBank/DDBJ databases">
        <authorList>
            <consortium name="DOE Joint Genome Institute"/>
            <person name="Kuo A."/>
            <person name="Miyauchi S."/>
            <person name="Kiss E."/>
            <person name="Drula E."/>
            <person name="Kohler A."/>
            <person name="Sanchez-Garcia M."/>
            <person name="Andreopoulos B."/>
            <person name="Barry K.W."/>
            <person name="Bonito G."/>
            <person name="Buee M."/>
            <person name="Carver A."/>
            <person name="Chen C."/>
            <person name="Cichocki N."/>
            <person name="Clum A."/>
            <person name="Culley D."/>
            <person name="Crous P.W."/>
            <person name="Fauchery L."/>
            <person name="Girlanda M."/>
            <person name="Hayes R."/>
            <person name="Keri Z."/>
            <person name="Labutti K."/>
            <person name="Lipzen A."/>
            <person name="Lombard V."/>
            <person name="Magnuson J."/>
            <person name="Maillard F."/>
            <person name="Morin E."/>
            <person name="Murat C."/>
            <person name="Nolan M."/>
            <person name="Ohm R."/>
            <person name="Pangilinan J."/>
            <person name="Pereira M."/>
            <person name="Perotto S."/>
            <person name="Peter M."/>
            <person name="Riley R."/>
            <person name="Sitrit Y."/>
            <person name="Stielow B."/>
            <person name="Szollosi G."/>
            <person name="Zifcakova L."/>
            <person name="Stursova M."/>
            <person name="Spatafora J.W."/>
            <person name="Tedersoo L."/>
            <person name="Vaario L.-M."/>
            <person name="Yamada A."/>
            <person name="Yan M."/>
            <person name="Wang P."/>
            <person name="Xu J."/>
            <person name="Bruns T."/>
            <person name="Baldrian P."/>
            <person name="Vilgalys R."/>
            <person name="Henrissat B."/>
            <person name="Grigoriev I.V."/>
            <person name="Hibbett D."/>
            <person name="Nagy L.G."/>
            <person name="Martin F.M."/>
        </authorList>
    </citation>
    <scope>NUCLEOTIDE SEQUENCE</scope>
    <source>
        <strain evidence="1">P2</strain>
    </source>
</reference>
<keyword evidence="2" id="KW-1185">Reference proteome</keyword>
<comment type="caution">
    <text evidence="1">The sequence shown here is derived from an EMBL/GenBank/DDBJ whole genome shotgun (WGS) entry which is preliminary data.</text>
</comment>
<proteinExistence type="predicted"/>
<gene>
    <name evidence="1" type="ORF">BDM02DRAFT_74591</name>
</gene>
<evidence type="ECO:0000313" key="2">
    <source>
        <dbReference type="Proteomes" id="UP000886501"/>
    </source>
</evidence>